<dbReference type="PANTHER" id="PTHR10218">
    <property type="entry name" value="GTP-BINDING PROTEIN ALPHA SUBUNIT"/>
    <property type="match status" value="1"/>
</dbReference>
<evidence type="ECO:0000313" key="8">
    <source>
        <dbReference type="Proteomes" id="UP000298390"/>
    </source>
</evidence>
<organism evidence="7 8">
    <name type="scientific">Rhodofomes roseus</name>
    <dbReference type="NCBI Taxonomy" id="34475"/>
    <lineage>
        <taxon>Eukaryota</taxon>
        <taxon>Fungi</taxon>
        <taxon>Dikarya</taxon>
        <taxon>Basidiomycota</taxon>
        <taxon>Agaricomycotina</taxon>
        <taxon>Agaricomycetes</taxon>
        <taxon>Polyporales</taxon>
        <taxon>Rhodofomes</taxon>
    </lineage>
</organism>
<keyword evidence="3" id="KW-0807">Transducer</keyword>
<sequence>MVTLALDPLDPLTRALLPPKDESPADRWAREQREASARLISEQIDAQLKADRLALKKKGKPIKVLLLGQSESGKSTTVKNFQLAYAYSQFKEERSAWRAVIHLNLVRSVNTILDVLGWALSRSSSQSQSPRSSSPTRSPRPSVARPSTSTTVSANRGASSTLTGTTLSSGDMLIQDDLDGEDDLDDDEPFNWSSPSPLSDRHRLLQLRLAPLRQVQRDLERSLGAATTEAQEYAGTAAPWERCD</sequence>
<evidence type="ECO:0000313" key="7">
    <source>
        <dbReference type="EMBL" id="TFY58181.1"/>
    </source>
</evidence>
<dbReference type="Proteomes" id="UP000298390">
    <property type="component" value="Unassembled WGS sequence"/>
</dbReference>
<keyword evidence="2 4" id="KW-0342">GTP-binding</keyword>
<dbReference type="GO" id="GO:0031683">
    <property type="term" value="F:G-protein beta/gamma-subunit complex binding"/>
    <property type="evidence" value="ECO:0007669"/>
    <property type="project" value="InterPro"/>
</dbReference>
<feature type="non-terminal residue" evidence="7">
    <location>
        <position position="244"/>
    </location>
</feature>
<name>A0A4Y9Y9P1_9APHY</name>
<feature type="binding site" evidence="5">
    <location>
        <position position="75"/>
    </location>
    <ligand>
        <name>Mg(2+)</name>
        <dbReference type="ChEBI" id="CHEBI:18420"/>
    </ligand>
</feature>
<dbReference type="Pfam" id="PF00503">
    <property type="entry name" value="G-alpha"/>
    <property type="match status" value="1"/>
</dbReference>
<dbReference type="GO" id="GO:0007188">
    <property type="term" value="P:adenylate cyclase-modulating G protein-coupled receptor signaling pathway"/>
    <property type="evidence" value="ECO:0007669"/>
    <property type="project" value="TreeGrafter"/>
</dbReference>
<keyword evidence="5" id="KW-0460">Magnesium</keyword>
<feature type="binding site" evidence="4">
    <location>
        <begin position="71"/>
        <end position="76"/>
    </location>
    <ligand>
        <name>GTP</name>
        <dbReference type="ChEBI" id="CHEBI:37565"/>
    </ligand>
</feature>
<dbReference type="STRING" id="34475.A0A4Y9Y9P1"/>
<dbReference type="InterPro" id="IPR001019">
    <property type="entry name" value="Gprotein_alpha_su"/>
</dbReference>
<feature type="compositionally biased region" description="Acidic residues" evidence="6">
    <location>
        <begin position="174"/>
        <end position="189"/>
    </location>
</feature>
<evidence type="ECO:0000256" key="1">
    <source>
        <dbReference type="ARBA" id="ARBA00022741"/>
    </source>
</evidence>
<dbReference type="AlphaFoldDB" id="A0A4Y9Y9P1"/>
<dbReference type="PANTHER" id="PTHR10218:SF360">
    <property type="entry name" value="GUANINE NUCLEOTIDE-BINDING PROTEIN SUBUNIT ALPHA HOMOLOG"/>
    <property type="match status" value="1"/>
</dbReference>
<dbReference type="GO" id="GO:0003924">
    <property type="term" value="F:GTPase activity"/>
    <property type="evidence" value="ECO:0007669"/>
    <property type="project" value="InterPro"/>
</dbReference>
<comment type="caution">
    <text evidence="7">The sequence shown here is derived from an EMBL/GenBank/DDBJ whole genome shotgun (WGS) entry which is preliminary data.</text>
</comment>
<proteinExistence type="predicted"/>
<feature type="region of interest" description="Disordered" evidence="6">
    <location>
        <begin position="124"/>
        <end position="197"/>
    </location>
</feature>
<reference evidence="7 8" key="1">
    <citation type="submission" date="2019-01" db="EMBL/GenBank/DDBJ databases">
        <title>Genome sequencing of the rare red list fungi Fomitopsis rosea.</title>
        <authorList>
            <person name="Buettner E."/>
            <person name="Kellner H."/>
        </authorList>
    </citation>
    <scope>NUCLEOTIDE SEQUENCE [LARGE SCALE GENOMIC DNA]</scope>
    <source>
        <strain evidence="7 8">DSM 105464</strain>
    </source>
</reference>
<dbReference type="InterPro" id="IPR027417">
    <property type="entry name" value="P-loop_NTPase"/>
</dbReference>
<evidence type="ECO:0000256" key="3">
    <source>
        <dbReference type="ARBA" id="ARBA00023224"/>
    </source>
</evidence>
<gene>
    <name evidence="7" type="ORF">EVJ58_g6572</name>
</gene>
<dbReference type="GO" id="GO:0046872">
    <property type="term" value="F:metal ion binding"/>
    <property type="evidence" value="ECO:0007669"/>
    <property type="project" value="UniProtKB-KW"/>
</dbReference>
<dbReference type="GO" id="GO:0001664">
    <property type="term" value="F:G protein-coupled receptor binding"/>
    <property type="evidence" value="ECO:0007669"/>
    <property type="project" value="TreeGrafter"/>
</dbReference>
<protein>
    <submittedName>
        <fullName evidence="7">Uncharacterized protein</fullName>
    </submittedName>
</protein>
<evidence type="ECO:0000256" key="2">
    <source>
        <dbReference type="ARBA" id="ARBA00023134"/>
    </source>
</evidence>
<dbReference type="GO" id="GO:0005834">
    <property type="term" value="C:heterotrimeric G-protein complex"/>
    <property type="evidence" value="ECO:0007669"/>
    <property type="project" value="TreeGrafter"/>
</dbReference>
<dbReference type="GO" id="GO:0005737">
    <property type="term" value="C:cytoplasm"/>
    <property type="evidence" value="ECO:0007669"/>
    <property type="project" value="TreeGrafter"/>
</dbReference>
<dbReference type="EMBL" id="SEKV01000376">
    <property type="protein sequence ID" value="TFY58181.1"/>
    <property type="molecule type" value="Genomic_DNA"/>
</dbReference>
<dbReference type="GO" id="GO:0005525">
    <property type="term" value="F:GTP binding"/>
    <property type="evidence" value="ECO:0007669"/>
    <property type="project" value="UniProtKB-KW"/>
</dbReference>
<keyword evidence="1 4" id="KW-0547">Nucleotide-binding</keyword>
<dbReference type="Gene3D" id="3.40.50.300">
    <property type="entry name" value="P-loop containing nucleotide triphosphate hydrolases"/>
    <property type="match status" value="1"/>
</dbReference>
<evidence type="ECO:0000256" key="5">
    <source>
        <dbReference type="PIRSR" id="PIRSR601019-2"/>
    </source>
</evidence>
<evidence type="ECO:0000256" key="6">
    <source>
        <dbReference type="SAM" id="MobiDB-lite"/>
    </source>
</evidence>
<feature type="compositionally biased region" description="Low complexity" evidence="6">
    <location>
        <begin position="124"/>
        <end position="170"/>
    </location>
</feature>
<accession>A0A4Y9Y9P1</accession>
<evidence type="ECO:0000256" key="4">
    <source>
        <dbReference type="PIRSR" id="PIRSR601019-1"/>
    </source>
</evidence>
<keyword evidence="5" id="KW-0479">Metal-binding</keyword>